<dbReference type="InterPro" id="IPR040706">
    <property type="entry name" value="Zf-MYST"/>
</dbReference>
<dbReference type="GO" id="GO:0036409">
    <property type="term" value="C:histone H3-K14 acetyltransferase complex"/>
    <property type="evidence" value="ECO:0007669"/>
    <property type="project" value="TreeGrafter"/>
</dbReference>
<dbReference type="InterPro" id="IPR036060">
    <property type="entry name" value="Znf_C2H2C_sf"/>
</dbReference>
<dbReference type="EC" id="2.3.1.48" evidence="3 14"/>
<keyword evidence="7" id="KW-0862">Zinc</keyword>
<dbReference type="GO" id="GO:0003712">
    <property type="term" value="F:transcription coregulator activity"/>
    <property type="evidence" value="ECO:0007669"/>
    <property type="project" value="TreeGrafter"/>
</dbReference>
<sequence length="486" mass="55939">MSRKRRRGVFRRTELGGRDIVRKAQLYARRNALTVPKFDFERPSLTVPNYCVLDGCDSQGHVDGVRKNHITLSGCPRFHNQVPSFYQELASKNKQINVGGDTVIENITIDRQYVKETEPDYDGLGTAEDIDLFRRAQQKLASDKSKEVTEHIMILSNLKSDNPVDASLSDSSGSLDPPLFTENNVKEIVIGNWEMKTVYSSAFPPDIACLPRIYICEFCLSHMPCLVGYRRHRLRCRRRFPPGNEIYRKDKFSFFEIDGYLEKEYCHNLCLVAKLYLKQKTVHEIERVPAFLFYVLTVADEAGCHIIGYFSKHKPEEQTLPNVKPYNNLSCVLVLPQYQRQGFGHMLIDFSYLLSRVENRLGTPERPLSDQGLLVYRRYWKYILLSFLLSHQERSISFDDISEATGIVTKDIIQTLLDMGMFKYLKSKYYIVNDREKIEEILSQIGQPKPDRLIDPESLCWVTAAAPKSKEATDLEQPSPIVVVSP</sequence>
<dbReference type="Proteomes" id="UP000321570">
    <property type="component" value="Unassembled WGS sequence"/>
</dbReference>
<evidence type="ECO:0000256" key="10">
    <source>
        <dbReference type="ARBA" id="ARBA00023015"/>
    </source>
</evidence>
<dbReference type="SUPFAM" id="SSF103637">
    <property type="entry name" value="CCHHC domain"/>
    <property type="match status" value="1"/>
</dbReference>
<dbReference type="PANTHER" id="PTHR10615">
    <property type="entry name" value="HISTONE ACETYLTRANSFERASE"/>
    <property type="match status" value="1"/>
</dbReference>
<dbReference type="Gene3D" id="3.30.60.60">
    <property type="entry name" value="N-acetyl transferase-like"/>
    <property type="match status" value="1"/>
</dbReference>
<dbReference type="PANTHER" id="PTHR10615:SF161">
    <property type="entry name" value="HISTONE ACETYLTRANSFERASE KAT7"/>
    <property type="match status" value="1"/>
</dbReference>
<dbReference type="InterPro" id="IPR016181">
    <property type="entry name" value="Acyl_CoA_acyltransferase"/>
</dbReference>
<dbReference type="InterPro" id="IPR002515">
    <property type="entry name" value="Znf_C2H2C"/>
</dbReference>
<keyword evidence="10" id="KW-0805">Transcription regulation</keyword>
<dbReference type="PROSITE" id="PS51726">
    <property type="entry name" value="MYST_HAT"/>
    <property type="match status" value="1"/>
</dbReference>
<protein>
    <recommendedName>
        <fullName evidence="3 14">Histone acetyltransferase</fullName>
        <ecNumber evidence="3 14">2.3.1.48</ecNumber>
    </recommendedName>
</protein>
<keyword evidence="6" id="KW-0863">Zinc-finger</keyword>
<keyword evidence="8" id="KW-0156">Chromatin regulator</keyword>
<evidence type="ECO:0000256" key="5">
    <source>
        <dbReference type="ARBA" id="ARBA00022723"/>
    </source>
</evidence>
<dbReference type="GO" id="GO:0006357">
    <property type="term" value="P:regulation of transcription by RNA polymerase II"/>
    <property type="evidence" value="ECO:0007669"/>
    <property type="project" value="TreeGrafter"/>
</dbReference>
<dbReference type="AlphaFoldDB" id="A0A564Y7Y5"/>
<evidence type="ECO:0000256" key="9">
    <source>
        <dbReference type="ARBA" id="ARBA00022990"/>
    </source>
</evidence>
<evidence type="ECO:0000256" key="13">
    <source>
        <dbReference type="PIRSR" id="PIRSR602717-51"/>
    </source>
</evidence>
<comment type="subcellular location">
    <subcellularLocation>
        <location evidence="1 14">Nucleus</location>
    </subcellularLocation>
</comment>
<dbReference type="Pfam" id="PF17772">
    <property type="entry name" value="zf-MYST"/>
    <property type="match status" value="1"/>
</dbReference>
<dbReference type="InterPro" id="IPR002717">
    <property type="entry name" value="HAT_MYST-type"/>
</dbReference>
<organism evidence="16 17">
    <name type="scientific">Hymenolepis diminuta</name>
    <name type="common">Rat tapeworm</name>
    <dbReference type="NCBI Taxonomy" id="6216"/>
    <lineage>
        <taxon>Eukaryota</taxon>
        <taxon>Metazoa</taxon>
        <taxon>Spiralia</taxon>
        <taxon>Lophotrochozoa</taxon>
        <taxon>Platyhelminthes</taxon>
        <taxon>Cestoda</taxon>
        <taxon>Eucestoda</taxon>
        <taxon>Cyclophyllidea</taxon>
        <taxon>Hymenolepididae</taxon>
        <taxon>Hymenolepis</taxon>
    </lineage>
</organism>
<dbReference type="GO" id="GO:0010484">
    <property type="term" value="F:histone H3 acetyltransferase activity"/>
    <property type="evidence" value="ECO:0007669"/>
    <property type="project" value="TreeGrafter"/>
</dbReference>
<accession>A0A564Y7Y5</accession>
<evidence type="ECO:0000256" key="4">
    <source>
        <dbReference type="ARBA" id="ARBA00022679"/>
    </source>
</evidence>
<evidence type="ECO:0000256" key="7">
    <source>
        <dbReference type="ARBA" id="ARBA00022833"/>
    </source>
</evidence>
<evidence type="ECO:0000256" key="6">
    <source>
        <dbReference type="ARBA" id="ARBA00022771"/>
    </source>
</evidence>
<dbReference type="Pfam" id="PF01530">
    <property type="entry name" value="zf-C2HC"/>
    <property type="match status" value="1"/>
</dbReference>
<evidence type="ECO:0000256" key="3">
    <source>
        <dbReference type="ARBA" id="ARBA00013184"/>
    </source>
</evidence>
<name>A0A564Y7Y5_HYMDI</name>
<comment type="catalytic activity">
    <reaction evidence="14">
        <text>L-lysyl-[protein] + acetyl-CoA = N(6)-acetyl-L-lysyl-[protein] + CoA + H(+)</text>
        <dbReference type="Rhea" id="RHEA:45948"/>
        <dbReference type="Rhea" id="RHEA-COMP:9752"/>
        <dbReference type="Rhea" id="RHEA-COMP:10731"/>
        <dbReference type="ChEBI" id="CHEBI:15378"/>
        <dbReference type="ChEBI" id="CHEBI:29969"/>
        <dbReference type="ChEBI" id="CHEBI:57287"/>
        <dbReference type="ChEBI" id="CHEBI:57288"/>
        <dbReference type="ChEBI" id="CHEBI:61930"/>
        <dbReference type="EC" id="2.3.1.48"/>
    </reaction>
</comment>
<evidence type="ECO:0000313" key="16">
    <source>
        <dbReference type="EMBL" id="VUZ43381.1"/>
    </source>
</evidence>
<proteinExistence type="inferred from homology"/>
<comment type="similarity">
    <text evidence="2 14">Belongs to the MYST (SAS/MOZ) family.</text>
</comment>
<gene>
    <name evidence="16" type="ORF">WMSIL1_LOCUS3744</name>
</gene>
<feature type="active site" description="Proton donor/acceptor" evidence="13">
    <location>
        <position position="365"/>
    </location>
</feature>
<dbReference type="Pfam" id="PF01853">
    <property type="entry name" value="MOZ_SAS"/>
    <property type="match status" value="1"/>
</dbReference>
<dbReference type="InterPro" id="IPR050603">
    <property type="entry name" value="MYST_HAT"/>
</dbReference>
<keyword evidence="12 14" id="KW-0539">Nucleus</keyword>
<feature type="domain" description="MYST-type HAT" evidence="15">
    <location>
        <begin position="180"/>
        <end position="463"/>
    </location>
</feature>
<evidence type="ECO:0000259" key="15">
    <source>
        <dbReference type="PROSITE" id="PS51726"/>
    </source>
</evidence>
<dbReference type="GO" id="GO:0008270">
    <property type="term" value="F:zinc ion binding"/>
    <property type="evidence" value="ECO:0007669"/>
    <property type="project" value="UniProtKB-KW"/>
</dbReference>
<evidence type="ECO:0000256" key="1">
    <source>
        <dbReference type="ARBA" id="ARBA00004123"/>
    </source>
</evidence>
<dbReference type="Gene3D" id="4.10.320.30">
    <property type="match status" value="1"/>
</dbReference>
<dbReference type="GO" id="GO:0003682">
    <property type="term" value="F:chromatin binding"/>
    <property type="evidence" value="ECO:0007669"/>
    <property type="project" value="TreeGrafter"/>
</dbReference>
<dbReference type="EMBL" id="CABIJS010000111">
    <property type="protein sequence ID" value="VUZ43381.1"/>
    <property type="molecule type" value="Genomic_DNA"/>
</dbReference>
<keyword evidence="11" id="KW-0804">Transcription</keyword>
<keyword evidence="5" id="KW-0479">Metal-binding</keyword>
<dbReference type="PROSITE" id="PS51802">
    <property type="entry name" value="ZF_CCHHC"/>
    <property type="match status" value="1"/>
</dbReference>
<reference evidence="16 17" key="1">
    <citation type="submission" date="2019-07" db="EMBL/GenBank/DDBJ databases">
        <authorList>
            <person name="Jastrzebski P J."/>
            <person name="Paukszto L."/>
            <person name="Jastrzebski P J."/>
        </authorList>
    </citation>
    <scope>NUCLEOTIDE SEQUENCE [LARGE SCALE GENOMIC DNA]</scope>
    <source>
        <strain evidence="16 17">WMS-il1</strain>
    </source>
</reference>
<evidence type="ECO:0000256" key="11">
    <source>
        <dbReference type="ARBA" id="ARBA00023163"/>
    </source>
</evidence>
<dbReference type="Gene3D" id="1.10.10.10">
    <property type="entry name" value="Winged helix-like DNA-binding domain superfamily/Winged helix DNA-binding domain"/>
    <property type="match status" value="1"/>
</dbReference>
<dbReference type="InterPro" id="IPR036388">
    <property type="entry name" value="WH-like_DNA-bd_sf"/>
</dbReference>
<dbReference type="SUPFAM" id="SSF55729">
    <property type="entry name" value="Acyl-CoA N-acyltransferases (Nat)"/>
    <property type="match status" value="1"/>
</dbReference>
<keyword evidence="9" id="KW-0007">Acetylation</keyword>
<dbReference type="Gene3D" id="3.40.630.30">
    <property type="match status" value="1"/>
</dbReference>
<dbReference type="GO" id="GO:0010485">
    <property type="term" value="F:histone H4 acetyltransferase activity"/>
    <property type="evidence" value="ECO:0007669"/>
    <property type="project" value="TreeGrafter"/>
</dbReference>
<evidence type="ECO:0000313" key="17">
    <source>
        <dbReference type="Proteomes" id="UP000321570"/>
    </source>
</evidence>
<evidence type="ECO:0000256" key="8">
    <source>
        <dbReference type="ARBA" id="ARBA00022853"/>
    </source>
</evidence>
<keyword evidence="4" id="KW-0808">Transferase</keyword>
<evidence type="ECO:0000256" key="14">
    <source>
        <dbReference type="RuleBase" id="RU361211"/>
    </source>
</evidence>
<keyword evidence="17" id="KW-1185">Reference proteome</keyword>
<evidence type="ECO:0000256" key="2">
    <source>
        <dbReference type="ARBA" id="ARBA00010107"/>
    </source>
</evidence>
<evidence type="ECO:0000256" key="12">
    <source>
        <dbReference type="ARBA" id="ARBA00023242"/>
    </source>
</evidence>